<organism evidence="3">
    <name type="scientific">Onchocerca flexuosa</name>
    <dbReference type="NCBI Taxonomy" id="387005"/>
    <lineage>
        <taxon>Eukaryota</taxon>
        <taxon>Metazoa</taxon>
        <taxon>Ecdysozoa</taxon>
        <taxon>Nematoda</taxon>
        <taxon>Chromadorea</taxon>
        <taxon>Rhabditida</taxon>
        <taxon>Spirurina</taxon>
        <taxon>Spiruromorpha</taxon>
        <taxon>Filarioidea</taxon>
        <taxon>Onchocercidae</taxon>
        <taxon>Onchocerca</taxon>
    </lineage>
</organism>
<dbReference type="WBParaSite" id="OFLC_0000930501-mRNA-1">
    <property type="protein sequence ID" value="OFLC_0000930501-mRNA-1"/>
    <property type="gene ID" value="OFLC_0000930501"/>
</dbReference>
<dbReference type="AlphaFoldDB" id="A0A183HP94"/>
<keyword evidence="2" id="KW-1185">Reference proteome</keyword>
<dbReference type="EMBL" id="UZAJ01011269">
    <property type="protein sequence ID" value="VDO59611.1"/>
    <property type="molecule type" value="Genomic_DNA"/>
</dbReference>
<accession>A0A183HP94</accession>
<reference evidence="1 2" key="2">
    <citation type="submission" date="2018-11" db="EMBL/GenBank/DDBJ databases">
        <authorList>
            <consortium name="Pathogen Informatics"/>
        </authorList>
    </citation>
    <scope>NUCLEOTIDE SEQUENCE [LARGE SCALE GENOMIC DNA]</scope>
</reference>
<dbReference type="Proteomes" id="UP000267606">
    <property type="component" value="Unassembled WGS sequence"/>
</dbReference>
<evidence type="ECO:0000313" key="2">
    <source>
        <dbReference type="Proteomes" id="UP000267606"/>
    </source>
</evidence>
<proteinExistence type="predicted"/>
<gene>
    <name evidence="1" type="ORF">OFLC_LOCUS9303</name>
</gene>
<sequence>MGDRNVEKLIRKYVDKRDDKLVDIVERCLRKGYDYEKMRDRVSDYVRDSTTRKRLVDALSDAFPQFARKRKHRFEETKDAKDDGSLKKPKLEERLDSISARVTPVIAKPIVTNASVIKTEPKKSDEITEEELKSKELMYQAQMAIEERKRQLNLTARPGIVAQAVISKASKLNTKEASMFMNYSMEKIN</sequence>
<reference evidence="3" key="1">
    <citation type="submission" date="2016-06" db="UniProtKB">
        <authorList>
            <consortium name="WormBaseParasite"/>
        </authorList>
    </citation>
    <scope>IDENTIFICATION</scope>
</reference>
<protein>
    <submittedName>
        <fullName evidence="3">CARD domain-containing protein</fullName>
    </submittedName>
</protein>
<evidence type="ECO:0000313" key="1">
    <source>
        <dbReference type="EMBL" id="VDO59611.1"/>
    </source>
</evidence>
<evidence type="ECO:0000313" key="3">
    <source>
        <dbReference type="WBParaSite" id="OFLC_0000930501-mRNA-1"/>
    </source>
</evidence>
<dbReference type="Gene3D" id="1.20.1390.10">
    <property type="entry name" value="PWI domain"/>
    <property type="match status" value="1"/>
</dbReference>
<dbReference type="STRING" id="387005.A0A183HP94"/>
<name>A0A183HP94_9BILA</name>